<dbReference type="InterPro" id="IPR022385">
    <property type="entry name" value="Rhs_assc_core"/>
</dbReference>
<dbReference type="InterPro" id="IPR031325">
    <property type="entry name" value="RHS_repeat"/>
</dbReference>
<dbReference type="Pfam" id="PF25023">
    <property type="entry name" value="TEN_YD-shell"/>
    <property type="match status" value="2"/>
</dbReference>
<dbReference type="InterPro" id="IPR006530">
    <property type="entry name" value="YD"/>
</dbReference>
<gene>
    <name evidence="6" type="ORF">SOASR032_23440</name>
</gene>
<sequence length="1475" mass="166965">MSLLASTHLSPVVGVDVHMVNVPTPTPIPHPHVGAVIDFRELVNGAKSFVGSMVMNFVQENVPDEMMAGAMDIMDKVGKVQEVAGVASAIARGDYKSAAAQVGGKLWNSESVQNNPMIKSAVGLTNSVKDALGAGAGQGGGSNRPVLVNNLMRATVGTNSRHIPGLHFPLGAGYAQKLPSCDAEAFMGSKTVAANGDPFSYLALPSLSCWFAGMLPTGKNAAHTERKELSLPTAVTLPIPVGRPVLIGGTPTLNLLAIGLALFKAFRGSKLAKKLFEKFPKGFIKCVIFDAEPVNSITGEVIVQQNDFEVAGRLPLIWDRYYSGHQARQGAVGHIWLTPADIHLALVVNDGILGAIAQFADHKTAFEMLPAFEGWEHRSHDWQQGHAIYRLDDSLILRTKQGIEYHFPLPIGWLQQAEQLAEEQQITLWFNHMVDLNGNGWHFERDGQHRLQRLVEYNLEGETGRKIVCHHEERGYLTDLILFESDTDRDGVLLAGYRQDIHGNMVSVLDAHQQPYCFEYIDNHQMIRHTDRNGLSFYYAYTLHDDGIQRVHHAWGDHGLFDYTFVYHPERQETLITDSLGHTTILQYDERQLPLVRIDPLGGVKSYQYDAQQRGISEIDPGGNKTEWEYDICANIVRRRYPDGSGIDIEYNELNRAVAITDAEKKRWLQQWDDKGNLVSQRNPLGQESTYDHDALGQLISVNHAQQRTVLAYDELGFLHQLQDSAGRVTYFEFNRYGYLQKRRLANGDETRYHYDKKGRLTACQLEDGGFISCRYDDEDNLIEYRDRGKKLTQFAYFGQGRLAKQTLPDGHSIQYHYNTEEQLIGVTNQRGERWELNRDAVGRLTEERDYWGKARTYHYDEAGYLAQSINPLGQLLAVTCDKMGRIVSKTPENQPEKAETYAYNKRGQLTLAKNRYCEVTRQYNAIGALTQECQRQQDVTGQLDYHYNAFGQLAEQHHLLRHHSQTEESAFKQRQRFEYNELGQLVRQQVDDHTPVEFGFDEIGRLTRQQQSEALSVSFEYTQSGQLKRQSLHRTDSIHSDYIEYHYDSSGNLVMRNDSWSGTDNYHYDVLGQITEHSNPMGKIQRYVYSASGDRFVESTSVDGERELTFNDGVRYRLNQAGQLVARESEARSDRLDWDENECLSDFYDIGEREPRYQYRYDALRRRISKTCIDITGQTQQVTYFIWDGDALAAEVSFAPLSDKTEAKLDARFFVYYLNTFEPLILQCKQQGIGSLAPPDEIGYYFYQNDPNGMPLRLHDAQGEIVWSAHYTVFGQTDKLDEIKVKQPLRLQGQYFDEESGLHYNRHRYYDPATGVFVSQDPIGLRGGLNPYQYAPNVLMWIDPLGLISWLDTAINNGHTIPSGMSNPHGHHIVFKGAYTNSADMNTALDRSKTVLNKYGITDIVNDPANLMIANNGKDVHTIDNAEAVADKLEAADREISQELAEGKIDQDTANQKMGCKLQETGQSVFGHYR</sequence>
<dbReference type="NCBIfam" id="TIGR01643">
    <property type="entry name" value="YD_repeat_2x"/>
    <property type="match status" value="5"/>
</dbReference>
<dbReference type="InterPro" id="IPR056823">
    <property type="entry name" value="TEN-like_YD-shell"/>
</dbReference>
<reference evidence="6" key="1">
    <citation type="submission" date="2022-06" db="EMBL/GenBank/DDBJ databases">
        <title>Draft genome sequences of Pragia fontium str. JCM24417.</title>
        <authorList>
            <person name="Wakabayashi Y."/>
            <person name="Kojima K."/>
        </authorList>
    </citation>
    <scope>NUCLEOTIDE SEQUENCE</scope>
    <source>
        <strain evidence="6">JCM 24417</strain>
    </source>
</reference>
<dbReference type="Pfam" id="PF05593">
    <property type="entry name" value="RHS_repeat"/>
    <property type="match status" value="1"/>
</dbReference>
<name>A0ABQ5LJL6_9GAMM</name>
<evidence type="ECO:0000256" key="2">
    <source>
        <dbReference type="ARBA" id="ARBA00022737"/>
    </source>
</evidence>
<dbReference type="PANTHER" id="PTHR32305">
    <property type="match status" value="1"/>
</dbReference>
<dbReference type="InterPro" id="IPR050708">
    <property type="entry name" value="T6SS_VgrG/RHS"/>
</dbReference>
<accession>A0ABQ5LJL6</accession>
<keyword evidence="2" id="KW-0677">Repeat</keyword>
<evidence type="ECO:0000256" key="1">
    <source>
        <dbReference type="ARBA" id="ARBA00009455"/>
    </source>
</evidence>
<feature type="domain" description="Teneurin-like YD-shell" evidence="5">
    <location>
        <begin position="668"/>
        <end position="798"/>
    </location>
</feature>
<comment type="caution">
    <text evidence="6">The sequence shown here is derived from an EMBL/GenBank/DDBJ whole genome shotgun (WGS) entry which is preliminary data.</text>
</comment>
<feature type="domain" description="Teneurin-like YD-shell" evidence="5">
    <location>
        <begin position="881"/>
        <end position="1056"/>
    </location>
</feature>
<evidence type="ECO:0000313" key="6">
    <source>
        <dbReference type="EMBL" id="GKX63775.1"/>
    </source>
</evidence>
<dbReference type="NCBIfam" id="TIGR03696">
    <property type="entry name" value="Rhs_assc_core"/>
    <property type="match status" value="1"/>
</dbReference>
<protein>
    <submittedName>
        <fullName evidence="6">Type IV secretion protein Rhs</fullName>
    </submittedName>
</protein>
<evidence type="ECO:0000259" key="3">
    <source>
        <dbReference type="Pfam" id="PF03527"/>
    </source>
</evidence>
<dbReference type="Pfam" id="PF20148">
    <property type="entry name" value="DUF6531"/>
    <property type="match status" value="1"/>
</dbReference>
<organism evidence="6 7">
    <name type="scientific">Pragia fontium</name>
    <dbReference type="NCBI Taxonomy" id="82985"/>
    <lineage>
        <taxon>Bacteria</taxon>
        <taxon>Pseudomonadati</taxon>
        <taxon>Pseudomonadota</taxon>
        <taxon>Gammaproteobacteria</taxon>
        <taxon>Enterobacterales</taxon>
        <taxon>Budviciaceae</taxon>
        <taxon>Pragia</taxon>
    </lineage>
</organism>
<evidence type="ECO:0000259" key="4">
    <source>
        <dbReference type="Pfam" id="PF20148"/>
    </source>
</evidence>
<dbReference type="CDD" id="cd14740">
    <property type="entry name" value="PAAR_4"/>
    <property type="match status" value="1"/>
</dbReference>
<evidence type="ECO:0000259" key="5">
    <source>
        <dbReference type="Pfam" id="PF25023"/>
    </source>
</evidence>
<proteinExistence type="inferred from homology"/>
<dbReference type="Proteomes" id="UP001059610">
    <property type="component" value="Unassembled WGS sequence"/>
</dbReference>
<dbReference type="InterPro" id="IPR045351">
    <property type="entry name" value="DUF6531"/>
</dbReference>
<feature type="domain" description="DUF6531" evidence="4">
    <location>
        <begin position="292"/>
        <end position="347"/>
    </location>
</feature>
<comment type="similarity">
    <text evidence="1">Belongs to the RHS family.</text>
</comment>
<keyword evidence="7" id="KW-1185">Reference proteome</keyword>
<dbReference type="EMBL" id="BRLJ01000006">
    <property type="protein sequence ID" value="GKX63775.1"/>
    <property type="molecule type" value="Genomic_DNA"/>
</dbReference>
<evidence type="ECO:0000313" key="7">
    <source>
        <dbReference type="Proteomes" id="UP001059610"/>
    </source>
</evidence>
<dbReference type="Gene3D" id="2.180.10.10">
    <property type="entry name" value="RHS repeat-associated core"/>
    <property type="match status" value="2"/>
</dbReference>
<dbReference type="InterPro" id="IPR001826">
    <property type="entry name" value="RHS"/>
</dbReference>
<dbReference type="RefSeq" id="WP_261822113.1">
    <property type="nucleotide sequence ID" value="NZ_BRLJ01000006.1"/>
</dbReference>
<dbReference type="PANTHER" id="PTHR32305:SF15">
    <property type="entry name" value="PROTEIN RHSA-RELATED"/>
    <property type="match status" value="1"/>
</dbReference>
<feature type="domain" description="RHS protein conserved region" evidence="3">
    <location>
        <begin position="1246"/>
        <end position="1278"/>
    </location>
</feature>
<dbReference type="Pfam" id="PF03527">
    <property type="entry name" value="RHS"/>
    <property type="match status" value="1"/>
</dbReference>